<dbReference type="AlphaFoldDB" id="A0A4R3LD43"/>
<reference evidence="7 9" key="1">
    <citation type="submission" date="2019-03" db="EMBL/GenBank/DDBJ databases">
        <title>Genomic Encyclopedia of Type Strains, Phase IV (KMG-IV): sequencing the most valuable type-strain genomes for metagenomic binning, comparative biology and taxonomic classification.</title>
        <authorList>
            <person name="Goeker M."/>
        </authorList>
    </citation>
    <scope>NUCLEOTIDE SEQUENCE [LARGE SCALE GENOMIC DNA]</scope>
    <source>
        <strain evidence="7 9">DSM 12034</strain>
    </source>
</reference>
<feature type="domain" description="FAD-binding PCMH-type" evidence="6">
    <location>
        <begin position="50"/>
        <end position="228"/>
    </location>
</feature>
<dbReference type="FunFam" id="3.30.70.2740:FF:000001">
    <property type="entry name" value="D-lactate dehydrogenase mitochondrial"/>
    <property type="match status" value="1"/>
</dbReference>
<dbReference type="SUPFAM" id="SSF56176">
    <property type="entry name" value="FAD-binding/transporter-associated domain-like"/>
    <property type="match status" value="1"/>
</dbReference>
<dbReference type="EMBL" id="SMAH01000007">
    <property type="protein sequence ID" value="TCS97893.1"/>
    <property type="molecule type" value="Genomic_DNA"/>
</dbReference>
<organism evidence="7 9">
    <name type="scientific">Tepidimonas ignava</name>
    <dbReference type="NCBI Taxonomy" id="114249"/>
    <lineage>
        <taxon>Bacteria</taxon>
        <taxon>Pseudomonadati</taxon>
        <taxon>Pseudomonadota</taxon>
        <taxon>Betaproteobacteria</taxon>
        <taxon>Burkholderiales</taxon>
        <taxon>Tepidimonas</taxon>
    </lineage>
</organism>
<dbReference type="Proteomes" id="UP000315577">
    <property type="component" value="Unassembled WGS sequence"/>
</dbReference>
<evidence type="ECO:0000313" key="9">
    <source>
        <dbReference type="Proteomes" id="UP000295536"/>
    </source>
</evidence>
<dbReference type="Gene3D" id="3.30.70.2740">
    <property type="match status" value="1"/>
</dbReference>
<dbReference type="PANTHER" id="PTHR42934:SF1">
    <property type="entry name" value="GLYCOLATE OXIDASE SUBUNIT GLCD"/>
    <property type="match status" value="1"/>
</dbReference>
<gene>
    <name evidence="7" type="ORF">EDC36_107100</name>
    <name evidence="8" type="ORF">Tigna_00449</name>
</gene>
<keyword evidence="5 8" id="KW-0560">Oxidoreductase</keyword>
<sequence length="497" mass="52901">MNAALPPDAAERAARQAEVVRALQAVLPAHALLWTDEDTTPYECDGLTAYRQRPLAVALPETEDQVQAVLRACHLLKVPVVARGAGTGLSGGAMPHPMGVTLSLAKFNRIVAIDPLAQTATVQAGVRNLAISEAAAPYGLYYAPDPSSQIACTIGGNVAENSGGVHCLKYGLTVHNVLQVRGYTVAGDPVTFGSRAPDAPGLDLLPLVVGSEGMLAVVVEVVVRLIPRPQLARCIMASFDSVRAAGDAVAAIIGAGIIPAGLEMMDKPMTAAVEDFVHAGYDLDAEAILLCESDGTPEEVAEEIERMSAVLRAAGATAIAVSRDEAERLRFWSGRKNAFPASGRISPDYMCMDSTIPRKRLGEMLQAIAAMETKYGLRCLNVFHAGDGNLHPLILFDANDPDQLRRAEAFGADILETSVAMGGTVTGEHGVGVEKLNSMCVQFSPEERAQMQALKRAFDEHELLNPGKVIPTLHRCAEYGKMLVRGGRLPWANLPRF</sequence>
<dbReference type="RefSeq" id="WP_132962548.1">
    <property type="nucleotide sequence ID" value="NZ_JBKBMZ010000003.1"/>
</dbReference>
<dbReference type="InterPro" id="IPR051914">
    <property type="entry name" value="FAD-linked_OxidoTrans_Type4"/>
</dbReference>
<dbReference type="GO" id="GO:0016491">
    <property type="term" value="F:oxidoreductase activity"/>
    <property type="evidence" value="ECO:0007669"/>
    <property type="project" value="UniProtKB-KW"/>
</dbReference>
<evidence type="ECO:0000256" key="3">
    <source>
        <dbReference type="ARBA" id="ARBA00022630"/>
    </source>
</evidence>
<evidence type="ECO:0000313" key="7">
    <source>
        <dbReference type="EMBL" id="TCS97893.1"/>
    </source>
</evidence>
<keyword evidence="3" id="KW-0285">Flavoprotein</keyword>
<evidence type="ECO:0000259" key="6">
    <source>
        <dbReference type="PROSITE" id="PS51387"/>
    </source>
</evidence>
<dbReference type="Gene3D" id="1.10.45.10">
    <property type="entry name" value="Vanillyl-alcohol Oxidase, Chain A, domain 4"/>
    <property type="match status" value="1"/>
</dbReference>
<dbReference type="PANTHER" id="PTHR42934">
    <property type="entry name" value="GLYCOLATE OXIDASE SUBUNIT GLCD"/>
    <property type="match status" value="1"/>
</dbReference>
<evidence type="ECO:0000313" key="8">
    <source>
        <dbReference type="EMBL" id="TSE23755.1"/>
    </source>
</evidence>
<comment type="similarity">
    <text evidence="2">Belongs to the FAD-binding oxidoreductase/transferase type 4 family.</text>
</comment>
<proteinExistence type="inferred from homology"/>
<keyword evidence="4" id="KW-0274">FAD</keyword>
<dbReference type="Proteomes" id="UP000295536">
    <property type="component" value="Unassembled WGS sequence"/>
</dbReference>
<evidence type="ECO:0000256" key="5">
    <source>
        <dbReference type="ARBA" id="ARBA00023002"/>
    </source>
</evidence>
<comment type="caution">
    <text evidence="7">The sequence shown here is derived from an EMBL/GenBank/DDBJ whole genome shotgun (WGS) entry which is preliminary data.</text>
</comment>
<dbReference type="InterPro" id="IPR036318">
    <property type="entry name" value="FAD-bd_PCMH-like_sf"/>
</dbReference>
<protein>
    <submittedName>
        <fullName evidence="8">FAD-linked oxidoreductase</fullName>
        <ecNumber evidence="8">1.-.-.-</ecNumber>
    </submittedName>
    <submittedName>
        <fullName evidence="7">Glycolate oxidase</fullName>
    </submittedName>
</protein>
<evidence type="ECO:0000256" key="4">
    <source>
        <dbReference type="ARBA" id="ARBA00022827"/>
    </source>
</evidence>
<reference evidence="8 10" key="2">
    <citation type="submission" date="2019-07" db="EMBL/GenBank/DDBJ databases">
        <title>Tepidimonas ignava SPS-1037 draft genome.</title>
        <authorList>
            <person name="Da Costa M.S."/>
            <person name="Froufe H.J.C."/>
            <person name="Egas C."/>
            <person name="Albuquerque L."/>
        </authorList>
    </citation>
    <scope>NUCLEOTIDE SEQUENCE [LARGE SCALE GENOMIC DNA]</scope>
    <source>
        <strain evidence="8 10">SPS-1037</strain>
    </source>
</reference>
<dbReference type="GO" id="GO:0071949">
    <property type="term" value="F:FAD binding"/>
    <property type="evidence" value="ECO:0007669"/>
    <property type="project" value="InterPro"/>
</dbReference>
<dbReference type="InterPro" id="IPR004113">
    <property type="entry name" value="FAD-bd_oxidored_4_C"/>
</dbReference>
<dbReference type="PROSITE" id="PS51387">
    <property type="entry name" value="FAD_PCMH"/>
    <property type="match status" value="1"/>
</dbReference>
<dbReference type="Pfam" id="PF01565">
    <property type="entry name" value="FAD_binding_4"/>
    <property type="match status" value="1"/>
</dbReference>
<comment type="cofactor">
    <cofactor evidence="1">
        <name>FAD</name>
        <dbReference type="ChEBI" id="CHEBI:57692"/>
    </cofactor>
</comment>
<dbReference type="SUPFAM" id="SSF55103">
    <property type="entry name" value="FAD-linked oxidases, C-terminal domain"/>
    <property type="match status" value="1"/>
</dbReference>
<dbReference type="Pfam" id="PF02913">
    <property type="entry name" value="FAD-oxidase_C"/>
    <property type="match status" value="1"/>
</dbReference>
<dbReference type="EC" id="1.-.-.-" evidence="8"/>
<dbReference type="EMBL" id="VJNC01000002">
    <property type="protein sequence ID" value="TSE23755.1"/>
    <property type="molecule type" value="Genomic_DNA"/>
</dbReference>
<evidence type="ECO:0000256" key="1">
    <source>
        <dbReference type="ARBA" id="ARBA00001974"/>
    </source>
</evidence>
<accession>A0A4R3LD43</accession>
<dbReference type="InterPro" id="IPR016169">
    <property type="entry name" value="FAD-bd_PCMH_sub2"/>
</dbReference>
<dbReference type="InterPro" id="IPR016171">
    <property type="entry name" value="Vanillyl_alc_oxidase_C-sub2"/>
</dbReference>
<keyword evidence="10" id="KW-1185">Reference proteome</keyword>
<name>A0A4R3LD43_9BURK</name>
<dbReference type="Gene3D" id="3.30.465.10">
    <property type="match status" value="1"/>
</dbReference>
<evidence type="ECO:0000313" key="10">
    <source>
        <dbReference type="Proteomes" id="UP000315577"/>
    </source>
</evidence>
<dbReference type="OrthoDB" id="8522822at2"/>
<dbReference type="InterPro" id="IPR016164">
    <property type="entry name" value="FAD-linked_Oxase-like_C"/>
</dbReference>
<dbReference type="InterPro" id="IPR016166">
    <property type="entry name" value="FAD-bd_PCMH"/>
</dbReference>
<evidence type="ECO:0000256" key="2">
    <source>
        <dbReference type="ARBA" id="ARBA00008000"/>
    </source>
</evidence>
<dbReference type="InterPro" id="IPR006094">
    <property type="entry name" value="Oxid_FAD_bind_N"/>
</dbReference>